<feature type="region of interest" description="Disordered" evidence="1">
    <location>
        <begin position="187"/>
        <end position="232"/>
    </location>
</feature>
<evidence type="ECO:0000313" key="3">
    <source>
        <dbReference type="Proteomes" id="UP001208570"/>
    </source>
</evidence>
<comment type="caution">
    <text evidence="2">The sequence shown here is derived from an EMBL/GenBank/DDBJ whole genome shotgun (WGS) entry which is preliminary data.</text>
</comment>
<dbReference type="Proteomes" id="UP001208570">
    <property type="component" value="Unassembled WGS sequence"/>
</dbReference>
<protein>
    <submittedName>
        <fullName evidence="2">Uncharacterized protein</fullName>
    </submittedName>
</protein>
<evidence type="ECO:0000256" key="1">
    <source>
        <dbReference type="SAM" id="MobiDB-lite"/>
    </source>
</evidence>
<dbReference type="EMBL" id="JAODUP010000574">
    <property type="protein sequence ID" value="KAK2147001.1"/>
    <property type="molecule type" value="Genomic_DNA"/>
</dbReference>
<sequence length="232" mass="25925">MEAVKRLPPGGSKRGYMGDSRTRQFPKIHHLPAADRPTLRYLQYLRKTDDHKVGVKSCLPPLTIRTVQGKYREPSLVHGLPVPTAQPVAVAGRNLSPVGVRAKSVGHPARREHQPSAKSKASSDTGLYNFPRQFWEGPVFQIYKSSPKLRSSMNLRRLRALKSLLSVNDFETKTGLWEKEYETGDDGLMDMLDMSSSSRKGRDGSRPASKVGSEHSHRKSVIANRLPTIDDE</sequence>
<reference evidence="2" key="1">
    <citation type="journal article" date="2023" name="Mol. Biol. Evol.">
        <title>Third-Generation Sequencing Reveals the Adaptive Role of the Epigenome in Three Deep-Sea Polychaetes.</title>
        <authorList>
            <person name="Perez M."/>
            <person name="Aroh O."/>
            <person name="Sun Y."/>
            <person name="Lan Y."/>
            <person name="Juniper S.K."/>
            <person name="Young C.R."/>
            <person name="Angers B."/>
            <person name="Qian P.Y."/>
        </authorList>
    </citation>
    <scope>NUCLEOTIDE SEQUENCE</scope>
    <source>
        <strain evidence="2">P08H-3</strain>
    </source>
</reference>
<keyword evidence="3" id="KW-1185">Reference proteome</keyword>
<evidence type="ECO:0000313" key="2">
    <source>
        <dbReference type="EMBL" id="KAK2147001.1"/>
    </source>
</evidence>
<accession>A0AAD9J5R3</accession>
<gene>
    <name evidence="2" type="ORF">LSH36_574g01048</name>
</gene>
<proteinExistence type="predicted"/>
<feature type="region of interest" description="Disordered" evidence="1">
    <location>
        <begin position="103"/>
        <end position="124"/>
    </location>
</feature>
<name>A0AAD9J5R3_9ANNE</name>
<feature type="compositionally biased region" description="Low complexity" evidence="1">
    <location>
        <begin position="189"/>
        <end position="198"/>
    </location>
</feature>
<dbReference type="AlphaFoldDB" id="A0AAD9J5R3"/>
<feature type="region of interest" description="Disordered" evidence="1">
    <location>
        <begin position="1"/>
        <end position="23"/>
    </location>
</feature>
<organism evidence="2 3">
    <name type="scientific">Paralvinella palmiformis</name>
    <dbReference type="NCBI Taxonomy" id="53620"/>
    <lineage>
        <taxon>Eukaryota</taxon>
        <taxon>Metazoa</taxon>
        <taxon>Spiralia</taxon>
        <taxon>Lophotrochozoa</taxon>
        <taxon>Annelida</taxon>
        <taxon>Polychaeta</taxon>
        <taxon>Sedentaria</taxon>
        <taxon>Canalipalpata</taxon>
        <taxon>Terebellida</taxon>
        <taxon>Terebelliformia</taxon>
        <taxon>Alvinellidae</taxon>
        <taxon>Paralvinella</taxon>
    </lineage>
</organism>